<sequence length="287" mass="31274">MAGFTLKVASINDKGQLEDGKTDYYTYEPINDAVDFDISGKDYILHDAYMIIRLPRTFKLYSISFVDSQVGTTERGQTATHTYIRYNFPTLTGGFHSTYPVSLRINGNYAAIGESFPLEVAQYDSTGKELAKTERVYTAKWRTYESFSVSQGISGAKSLASDRITAALDGVEVGTTQAAIDSANGHRRVADLVVDDLNATTIESPITSSVQFTATVVPISGINSGWGMSKETRLKTVMTLPPGVVAKNLKEGVQSETLPDGSTRLTYIGKPFMSFFGSSASKQRPAY</sequence>
<protein>
    <submittedName>
        <fullName evidence="1">Uncharacterized protein</fullName>
    </submittedName>
</protein>
<comment type="caution">
    <text evidence="1">The sequence shown here is derived from an EMBL/GenBank/DDBJ whole genome shotgun (WGS) entry which is preliminary data.</text>
</comment>
<accession>A0ABS7MMJ5</accession>
<name>A0ABS7MMJ5_9ACTN</name>
<evidence type="ECO:0000313" key="1">
    <source>
        <dbReference type="EMBL" id="MBY4798276.1"/>
    </source>
</evidence>
<proteinExistence type="predicted"/>
<dbReference type="RefSeq" id="WP_222199999.1">
    <property type="nucleotide sequence ID" value="NZ_JAIMFO010000009.1"/>
</dbReference>
<evidence type="ECO:0000313" key="2">
    <source>
        <dbReference type="Proteomes" id="UP000700908"/>
    </source>
</evidence>
<organism evidence="1 2">
    <name type="scientific">Collinsella ureilytica</name>
    <dbReference type="NCBI Taxonomy" id="2869515"/>
    <lineage>
        <taxon>Bacteria</taxon>
        <taxon>Bacillati</taxon>
        <taxon>Actinomycetota</taxon>
        <taxon>Coriobacteriia</taxon>
        <taxon>Coriobacteriales</taxon>
        <taxon>Coriobacteriaceae</taxon>
        <taxon>Collinsella</taxon>
    </lineage>
</organism>
<gene>
    <name evidence="1" type="ORF">K6V98_07950</name>
</gene>
<keyword evidence="2" id="KW-1185">Reference proteome</keyword>
<reference evidence="1 2" key="1">
    <citation type="submission" date="2021-08" db="EMBL/GenBank/DDBJ databases">
        <title>Collinsella faecalis sp. nov. isolated from swine faeces.</title>
        <authorList>
            <person name="Oh B.S."/>
            <person name="Lee J.H."/>
        </authorList>
    </citation>
    <scope>NUCLEOTIDE SEQUENCE [LARGE SCALE GENOMIC DNA]</scope>
    <source>
        <strain evidence="1 2">AGMB00827</strain>
    </source>
</reference>
<dbReference type="EMBL" id="JAIMFO010000009">
    <property type="protein sequence ID" value="MBY4798276.1"/>
    <property type="molecule type" value="Genomic_DNA"/>
</dbReference>
<dbReference type="Proteomes" id="UP000700908">
    <property type="component" value="Unassembled WGS sequence"/>
</dbReference>